<evidence type="ECO:0000256" key="4">
    <source>
        <dbReference type="ARBA" id="ARBA00022729"/>
    </source>
</evidence>
<evidence type="ECO:0000256" key="1">
    <source>
        <dbReference type="ARBA" id="ARBA00022448"/>
    </source>
</evidence>
<dbReference type="GO" id="GO:0034707">
    <property type="term" value="C:chloride channel complex"/>
    <property type="evidence" value="ECO:0007669"/>
    <property type="project" value="UniProtKB-KW"/>
</dbReference>
<keyword evidence="3 18" id="KW-0812">Transmembrane</keyword>
<evidence type="ECO:0000256" key="10">
    <source>
        <dbReference type="ARBA" id="ARBA00023170"/>
    </source>
</evidence>
<dbReference type="Proteomes" id="UP001152320">
    <property type="component" value="Chromosome 15"/>
</dbReference>
<proteinExistence type="inferred from homology"/>
<dbReference type="InterPro" id="IPR036734">
    <property type="entry name" value="Neur_chan_lig-bd_sf"/>
</dbReference>
<evidence type="ECO:0000313" key="21">
    <source>
        <dbReference type="EMBL" id="KAJ8027933.1"/>
    </source>
</evidence>
<dbReference type="FunFam" id="2.70.170.10:FF:000074">
    <property type="entry name" value="Uncharacterized protein"/>
    <property type="match status" value="1"/>
</dbReference>
<dbReference type="GO" id="GO:0005254">
    <property type="term" value="F:chloride channel activity"/>
    <property type="evidence" value="ECO:0007669"/>
    <property type="project" value="UniProtKB-KW"/>
</dbReference>
<dbReference type="InterPro" id="IPR036719">
    <property type="entry name" value="Neuro-gated_channel_TM_sf"/>
</dbReference>
<keyword evidence="7 18" id="KW-0406">Ion transport</keyword>
<dbReference type="NCBIfam" id="TIGR00860">
    <property type="entry name" value="LIC"/>
    <property type="match status" value="1"/>
</dbReference>
<dbReference type="SUPFAM" id="SSF90112">
    <property type="entry name" value="Neurotransmitter-gated ion-channel transmembrane pore"/>
    <property type="match status" value="1"/>
</dbReference>
<dbReference type="InterPro" id="IPR038050">
    <property type="entry name" value="Neuro_actylchol_rec"/>
</dbReference>
<feature type="domain" description="Neurotransmitter-gated ion-channel ligand-binding" evidence="19">
    <location>
        <begin position="1"/>
        <end position="156"/>
    </location>
</feature>
<evidence type="ECO:0000256" key="12">
    <source>
        <dbReference type="ARBA" id="ARBA00023180"/>
    </source>
</evidence>
<keyword evidence="2" id="KW-1003">Cell membrane</keyword>
<keyword evidence="10 21" id="KW-0675">Receptor</keyword>
<dbReference type="InterPro" id="IPR006202">
    <property type="entry name" value="Neur_chan_lig-bd"/>
</dbReference>
<keyword evidence="14" id="KW-0628">Postsynaptic cell membrane</keyword>
<organism evidence="21 22">
    <name type="scientific">Holothuria leucospilota</name>
    <name type="common">Black long sea cucumber</name>
    <name type="synonym">Mertensiothuria leucospilota</name>
    <dbReference type="NCBI Taxonomy" id="206669"/>
    <lineage>
        <taxon>Eukaryota</taxon>
        <taxon>Metazoa</taxon>
        <taxon>Echinodermata</taxon>
        <taxon>Eleutherozoa</taxon>
        <taxon>Echinozoa</taxon>
        <taxon>Holothuroidea</taxon>
        <taxon>Aspidochirotacea</taxon>
        <taxon>Aspidochirotida</taxon>
        <taxon>Holothuriidae</taxon>
        <taxon>Holothuria</taxon>
    </lineage>
</organism>
<dbReference type="PROSITE" id="PS00236">
    <property type="entry name" value="NEUROTR_ION_CHANNEL"/>
    <property type="match status" value="1"/>
</dbReference>
<dbReference type="SUPFAM" id="SSF63712">
    <property type="entry name" value="Nicotinic receptor ligand binding domain-like"/>
    <property type="match status" value="1"/>
</dbReference>
<keyword evidence="22" id="KW-1185">Reference proteome</keyword>
<feature type="transmembrane region" description="Helical" evidence="18">
    <location>
        <begin position="222"/>
        <end position="241"/>
    </location>
</feature>
<evidence type="ECO:0000256" key="9">
    <source>
        <dbReference type="ARBA" id="ARBA00023157"/>
    </source>
</evidence>
<dbReference type="CDD" id="cd19049">
    <property type="entry name" value="LGIC_TM_anion"/>
    <property type="match status" value="1"/>
</dbReference>
<evidence type="ECO:0000256" key="2">
    <source>
        <dbReference type="ARBA" id="ARBA00022475"/>
    </source>
</evidence>
<dbReference type="Pfam" id="PF02931">
    <property type="entry name" value="Neur_chan_LBD"/>
    <property type="match status" value="1"/>
</dbReference>
<evidence type="ECO:0000256" key="7">
    <source>
        <dbReference type="ARBA" id="ARBA00023065"/>
    </source>
</evidence>
<dbReference type="PRINTS" id="PR00253">
    <property type="entry name" value="GABAARECEPTR"/>
</dbReference>
<comment type="caution">
    <text evidence="21">The sequence shown here is derived from an EMBL/GenBank/DDBJ whole genome shotgun (WGS) entry which is preliminary data.</text>
</comment>
<dbReference type="PANTHER" id="PTHR18945">
    <property type="entry name" value="NEUROTRANSMITTER GATED ION CHANNEL"/>
    <property type="match status" value="1"/>
</dbReference>
<dbReference type="GO" id="GO:0045211">
    <property type="term" value="C:postsynaptic membrane"/>
    <property type="evidence" value="ECO:0007669"/>
    <property type="project" value="UniProtKB-SubCell"/>
</dbReference>
<keyword evidence="13" id="KW-0868">Chloride</keyword>
<dbReference type="AlphaFoldDB" id="A0A9Q1BJR7"/>
<reference evidence="21" key="1">
    <citation type="submission" date="2021-10" db="EMBL/GenBank/DDBJ databases">
        <title>Tropical sea cucumber genome reveals ecological adaptation and Cuvierian tubules defense mechanism.</title>
        <authorList>
            <person name="Chen T."/>
        </authorList>
    </citation>
    <scope>NUCLEOTIDE SEQUENCE</scope>
    <source>
        <strain evidence="21">Nanhai2018</strain>
        <tissue evidence="21">Muscle</tissue>
    </source>
</reference>
<dbReference type="InterPro" id="IPR006029">
    <property type="entry name" value="Neurotrans-gated_channel_TM"/>
</dbReference>
<keyword evidence="16 18" id="KW-0407">Ion channel</keyword>
<evidence type="ECO:0000256" key="13">
    <source>
        <dbReference type="ARBA" id="ARBA00023214"/>
    </source>
</evidence>
<feature type="transmembrane region" description="Helical" evidence="18">
    <location>
        <begin position="187"/>
        <end position="210"/>
    </location>
</feature>
<evidence type="ECO:0000259" key="20">
    <source>
        <dbReference type="Pfam" id="PF02932"/>
    </source>
</evidence>
<keyword evidence="11" id="KW-0869">Chloride channel</keyword>
<keyword evidence="4" id="KW-0732">Signal</keyword>
<evidence type="ECO:0000256" key="6">
    <source>
        <dbReference type="ARBA" id="ARBA00023018"/>
    </source>
</evidence>
<gene>
    <name evidence="21" type="ORF">HOLleu_30030</name>
</gene>
<dbReference type="InterPro" id="IPR018000">
    <property type="entry name" value="Neurotransmitter_ion_chnl_CS"/>
</dbReference>
<evidence type="ECO:0000256" key="16">
    <source>
        <dbReference type="ARBA" id="ARBA00023303"/>
    </source>
</evidence>
<evidence type="ECO:0000256" key="17">
    <source>
        <dbReference type="ARBA" id="ARBA00034104"/>
    </source>
</evidence>
<keyword evidence="1 18" id="KW-0813">Transport</keyword>
<evidence type="ECO:0000256" key="15">
    <source>
        <dbReference type="ARBA" id="ARBA00023286"/>
    </source>
</evidence>
<dbReference type="PRINTS" id="PR00252">
    <property type="entry name" value="NRIONCHANNEL"/>
</dbReference>
<feature type="transmembrane region" description="Helical" evidence="18">
    <location>
        <begin position="359"/>
        <end position="381"/>
    </location>
</feature>
<dbReference type="Gene3D" id="1.20.58.390">
    <property type="entry name" value="Neurotransmitter-gated ion-channel transmembrane domain"/>
    <property type="match status" value="2"/>
</dbReference>
<evidence type="ECO:0000259" key="19">
    <source>
        <dbReference type="Pfam" id="PF02931"/>
    </source>
</evidence>
<name>A0A9Q1BJR7_HOLLE</name>
<evidence type="ECO:0000256" key="14">
    <source>
        <dbReference type="ARBA" id="ARBA00023257"/>
    </source>
</evidence>
<keyword evidence="5 18" id="KW-1133">Transmembrane helix</keyword>
<evidence type="ECO:0000256" key="11">
    <source>
        <dbReference type="ARBA" id="ARBA00023173"/>
    </source>
</evidence>
<comment type="subcellular location">
    <subcellularLocation>
        <location evidence="17">Postsynaptic cell membrane</location>
        <topology evidence="17">Multi-pass membrane protein</topology>
    </subcellularLocation>
</comment>
<dbReference type="FunFam" id="1.20.58.390:FF:000067">
    <property type="entry name" value="Glycine receptor subunit alpha-2"/>
    <property type="match status" value="1"/>
</dbReference>
<evidence type="ECO:0000256" key="8">
    <source>
        <dbReference type="ARBA" id="ARBA00023136"/>
    </source>
</evidence>
<dbReference type="GO" id="GO:0005230">
    <property type="term" value="F:extracellular ligand-gated monoatomic ion channel activity"/>
    <property type="evidence" value="ECO:0007669"/>
    <property type="project" value="InterPro"/>
</dbReference>
<keyword evidence="15" id="KW-1071">Ligand-gated ion channel</keyword>
<dbReference type="InterPro" id="IPR002289">
    <property type="entry name" value="GABAAb_rcpt"/>
</dbReference>
<comment type="similarity">
    <text evidence="18">Belongs to the ligand-gated ion channel (TC 1.A.9) family.</text>
</comment>
<evidence type="ECO:0000256" key="3">
    <source>
        <dbReference type="ARBA" id="ARBA00022692"/>
    </source>
</evidence>
<protein>
    <submittedName>
        <fullName evidence="21">Gamma-aminobutyric acid receptor subunit beta-3</fullName>
    </submittedName>
</protein>
<dbReference type="OrthoDB" id="8890589at2759"/>
<dbReference type="InterPro" id="IPR006201">
    <property type="entry name" value="Neur_channel"/>
</dbReference>
<dbReference type="Gene3D" id="2.70.170.10">
    <property type="entry name" value="Neurotransmitter-gated ion-channel ligand-binding domain"/>
    <property type="match status" value="1"/>
</dbReference>
<keyword evidence="12" id="KW-0325">Glycoprotein</keyword>
<accession>A0A9Q1BJR7</accession>
<sequence>MYLRQHWRDERLAYDSTYGNVSVDGRLADRIWVPDTYLVNDKRSLIHDVTVKNRLLRFHHDGTIMYGIRMTTVAACMMDLRNYPMDEQNCTLELESYGYTTDDITFTWQYGDESIEGFENIEMPQFALVEYDLNARNTVSAGSYPRLSMSFRIRRNIGFFILQTYLPSILIVILSWVSFWINHEATAARVALGITTVLTMTTISTSVRATLPRISYIKSIDIYVVTCFAFVFAALLEYAVVNFNHWAEKRKQMDNDSSRKNYHGYIPVSQNESPARRRILNSDDDDDEWSDGEVRNSSFRSYQYSQTNSPCRLRGRKNGKLRHAWLNLGRRHQRRKKKRRRPPLPNIKNVDSIDSMSRILFPVGFILFNVVYWFSYLKIFYGSEELPAMVQF</sequence>
<dbReference type="EMBL" id="JAIZAY010000015">
    <property type="protein sequence ID" value="KAJ8027933.1"/>
    <property type="molecule type" value="Genomic_DNA"/>
</dbReference>
<dbReference type="PRINTS" id="PR01160">
    <property type="entry name" value="GABAARBETA"/>
</dbReference>
<evidence type="ECO:0000313" key="22">
    <source>
        <dbReference type="Proteomes" id="UP001152320"/>
    </source>
</evidence>
<evidence type="ECO:0000256" key="5">
    <source>
        <dbReference type="ARBA" id="ARBA00022989"/>
    </source>
</evidence>
<feature type="transmembrane region" description="Helical" evidence="18">
    <location>
        <begin position="157"/>
        <end position="181"/>
    </location>
</feature>
<keyword evidence="6" id="KW-0770">Synapse</keyword>
<dbReference type="InterPro" id="IPR006028">
    <property type="entry name" value="GABAA/Glycine_rcpt"/>
</dbReference>
<keyword evidence="8 18" id="KW-0472">Membrane</keyword>
<dbReference type="Pfam" id="PF02932">
    <property type="entry name" value="Neur_chan_memb"/>
    <property type="match status" value="1"/>
</dbReference>
<evidence type="ECO:0000256" key="18">
    <source>
        <dbReference type="RuleBase" id="RU000687"/>
    </source>
</evidence>
<feature type="domain" description="Neurotransmitter-gated ion-channel transmembrane" evidence="20">
    <location>
        <begin position="164"/>
        <end position="373"/>
    </location>
</feature>
<dbReference type="GO" id="GO:0004890">
    <property type="term" value="F:GABA-A receptor activity"/>
    <property type="evidence" value="ECO:0007669"/>
    <property type="project" value="InterPro"/>
</dbReference>
<keyword evidence="9" id="KW-1015">Disulfide bond</keyword>